<reference evidence="4" key="1">
    <citation type="submission" date="2016-10" db="EMBL/GenBank/DDBJ databases">
        <authorList>
            <person name="de Groot N.N."/>
        </authorList>
    </citation>
    <scope>NUCLEOTIDE SEQUENCE [LARGE SCALE GENOMIC DNA]</scope>
    <source>
        <strain evidence="4">Mob M</strain>
    </source>
</reference>
<dbReference type="Pfam" id="PF17289">
    <property type="entry name" value="Terminase_6C"/>
    <property type="match status" value="1"/>
</dbReference>
<dbReference type="Pfam" id="PF03237">
    <property type="entry name" value="Terminase_6N"/>
    <property type="match status" value="1"/>
</dbReference>
<evidence type="ECO:0000313" key="5">
    <source>
        <dbReference type="Proteomes" id="UP000198535"/>
    </source>
</evidence>
<gene>
    <name evidence="3" type="ORF">SAMN04488696_2962</name>
    <name evidence="4" type="ORF">SAMN04488696_2969</name>
</gene>
<accession>A0A1I4V126</accession>
<dbReference type="EMBL" id="FOUJ01000011">
    <property type="protein sequence ID" value="SFM94683.1"/>
    <property type="molecule type" value="Genomic_DNA"/>
</dbReference>
<dbReference type="Proteomes" id="UP000198535">
    <property type="component" value="Unassembled WGS sequence"/>
</dbReference>
<dbReference type="Gene3D" id="3.30.420.240">
    <property type="match status" value="1"/>
</dbReference>
<dbReference type="AlphaFoldDB" id="A0A1I4V126"/>
<evidence type="ECO:0000313" key="3">
    <source>
        <dbReference type="EMBL" id="SFM94683.1"/>
    </source>
</evidence>
<dbReference type="EMBL" id="FOUJ01000012">
    <property type="protein sequence ID" value="SFM94979.1"/>
    <property type="molecule type" value="Genomic_DNA"/>
</dbReference>
<dbReference type="STRING" id="487685.SAMN04488696_2962"/>
<protein>
    <submittedName>
        <fullName evidence="4">Large terminase phage packaging protein</fullName>
    </submittedName>
</protein>
<feature type="domain" description="Terminase large subunit gp17-like C-terminal" evidence="2">
    <location>
        <begin position="268"/>
        <end position="412"/>
    </location>
</feature>
<sequence>MAESIALLPESEWQKILSDLSDDEIQQLEYDWKFWARPNQLPPAGDWQYWLVLAGRGYGKSRTGAEWIRERVESGKSRRIALVAPTAADARDTMVEGESGILSVCPPWSRPVYEPSKRRLTWPNGAIALLFSAEEPDRLRGPQHDTAWCDEIAAWKYPEKTWDMLQFGLRIGDDPRAAITTTPRPIPLVKNILNDTSTHVTRGSTYENLSNLAPAFIDVIISRYEGTRLGRQELNAEILDDNPDALWTRQMIEDARLSKVPNLLRIVVGVDPAVTSNEASADTGIVVAAVDERGEYYVLGDYTIHATPKKWAQEIIAAYYKHSADRVIGEVNNGGELVEYTLRTIDPNVSYRSVRASRGKQTRAEPISALYEQGKVHHVGSFPALEDQMCDWIPGEGSSPDRMDALVWALSELSKSRYGPQKLNMSSLIKTRPR</sequence>
<evidence type="ECO:0000313" key="4">
    <source>
        <dbReference type="EMBL" id="SFM94979.1"/>
    </source>
</evidence>
<dbReference type="InterPro" id="IPR035421">
    <property type="entry name" value="Terminase_6C"/>
</dbReference>
<keyword evidence="5" id="KW-1185">Reference proteome</keyword>
<proteinExistence type="predicted"/>
<evidence type="ECO:0000259" key="2">
    <source>
        <dbReference type="Pfam" id="PF17289"/>
    </source>
</evidence>
<name>A0A1I4V126_9EURY</name>
<keyword evidence="1" id="KW-1188">Viral release from host cell</keyword>
<evidence type="ECO:0000256" key="1">
    <source>
        <dbReference type="ARBA" id="ARBA00022612"/>
    </source>
</evidence>
<dbReference type="Gene3D" id="3.40.50.300">
    <property type="entry name" value="P-loop containing nucleotide triphosphate hydrolases"/>
    <property type="match status" value="1"/>
</dbReference>
<dbReference type="InterPro" id="IPR027417">
    <property type="entry name" value="P-loop_NTPase"/>
</dbReference>
<organism evidence="4 5">
    <name type="scientific">Methanolobus profundi</name>
    <dbReference type="NCBI Taxonomy" id="487685"/>
    <lineage>
        <taxon>Archaea</taxon>
        <taxon>Methanobacteriati</taxon>
        <taxon>Methanobacteriota</taxon>
        <taxon>Stenosarchaea group</taxon>
        <taxon>Methanomicrobia</taxon>
        <taxon>Methanosarcinales</taxon>
        <taxon>Methanosarcinaceae</taxon>
        <taxon>Methanolobus</taxon>
    </lineage>
</organism>
<reference evidence="5" key="2">
    <citation type="submission" date="2016-10" db="EMBL/GenBank/DDBJ databases">
        <authorList>
            <person name="Varghese N."/>
            <person name="Submissions S."/>
        </authorList>
    </citation>
    <scope>NUCLEOTIDE SEQUENCE [LARGE SCALE GENOMIC DNA]</scope>
    <source>
        <strain evidence="5">Mob M</strain>
    </source>
</reference>